<gene>
    <name evidence="2" type="ORF">Q5Y73_16065</name>
</gene>
<keyword evidence="1" id="KW-1133">Transmembrane helix</keyword>
<keyword evidence="3" id="KW-1185">Reference proteome</keyword>
<dbReference type="Pfam" id="PF02447">
    <property type="entry name" value="GntP_permease"/>
    <property type="match status" value="1"/>
</dbReference>
<feature type="transmembrane region" description="Helical" evidence="1">
    <location>
        <begin position="331"/>
        <end position="354"/>
    </location>
</feature>
<reference evidence="2 3" key="1">
    <citation type="submission" date="2023-08" db="EMBL/GenBank/DDBJ databases">
        <authorList>
            <person name="Park J.-S."/>
        </authorList>
    </citation>
    <scope>NUCLEOTIDE SEQUENCE [LARGE SCALE GENOMIC DNA]</scope>
    <source>
        <strain evidence="2 3">2205SS18-9</strain>
    </source>
</reference>
<feature type="transmembrane region" description="Helical" evidence="1">
    <location>
        <begin position="409"/>
        <end position="431"/>
    </location>
</feature>
<feature type="transmembrane region" description="Helical" evidence="1">
    <location>
        <begin position="53"/>
        <end position="75"/>
    </location>
</feature>
<feature type="transmembrane region" description="Helical" evidence="1">
    <location>
        <begin position="234"/>
        <end position="251"/>
    </location>
</feature>
<feature type="transmembrane region" description="Helical" evidence="1">
    <location>
        <begin position="28"/>
        <end position="47"/>
    </location>
</feature>
<feature type="transmembrane region" description="Helical" evidence="1">
    <location>
        <begin position="258"/>
        <end position="277"/>
    </location>
</feature>
<feature type="transmembrane region" description="Helical" evidence="1">
    <location>
        <begin position="302"/>
        <end position="324"/>
    </location>
</feature>
<dbReference type="RefSeq" id="WP_305992938.1">
    <property type="nucleotide sequence ID" value="NZ_JAVAMP010000009.1"/>
</dbReference>
<name>A0ABT9J3Q8_9BACL</name>
<dbReference type="InterPro" id="IPR003474">
    <property type="entry name" value="Glcn_transporter"/>
</dbReference>
<dbReference type="PANTHER" id="PTHR30354">
    <property type="entry name" value="GNT FAMILY GLUCONATE TRANSPORTER"/>
    <property type="match status" value="1"/>
</dbReference>
<feature type="transmembrane region" description="Helical" evidence="1">
    <location>
        <begin position="6"/>
        <end position="21"/>
    </location>
</feature>
<dbReference type="Proteomes" id="UP001231941">
    <property type="component" value="Unassembled WGS sequence"/>
</dbReference>
<keyword evidence="1" id="KW-0472">Membrane</keyword>
<protein>
    <submittedName>
        <fullName evidence="2">GntP family permease</fullName>
    </submittedName>
</protein>
<proteinExistence type="predicted"/>
<dbReference type="PANTHER" id="PTHR30354:SF7">
    <property type="entry name" value="BLL7963 PROTEIN"/>
    <property type="match status" value="1"/>
</dbReference>
<evidence type="ECO:0000313" key="3">
    <source>
        <dbReference type="Proteomes" id="UP001231941"/>
    </source>
</evidence>
<sequence length="432" mass="46066">MDIWEVIVIFISLALLIVLALRGFSIIIIAPLASLVVILFTGMPILGTLQDSYMAGFVSFAGRFYLIFLFASMFGKFMEDSGAAKKIALSIMKVTGKAKKLNVILAIVLISAVLTYGGVSVFVAIFAIMPIARPLFKELDIPWTLFVGVFFFGTATFTMTMLPGTPAIQNIIPTQYFGTTTMAAPLVGIVAAITVILFNIYYLKRQLKKAEERGEGYGVEDDDVEEEKEDSKQLPPIWLSLLPPIFLLIVLNIMKLDVVYTLILSVVFCMPVFWKYIDSQIKTLNQGAVNTVLPIVNTSADVGYGTVIAATAGFAVLSGALASLPGSPLISLYGATTLLAGVTGSASGGLGIAMEVLGEQYLALGVAPEALHRIASIAAGGFDALPHNGAVITALAIAGLTHRKAYKHIFFTTVVGPVIAAVPAIILAIMIY</sequence>
<organism evidence="2 3">
    <name type="scientific">Chengkuizengella axinellae</name>
    <dbReference type="NCBI Taxonomy" id="3064388"/>
    <lineage>
        <taxon>Bacteria</taxon>
        <taxon>Bacillati</taxon>
        <taxon>Bacillota</taxon>
        <taxon>Bacilli</taxon>
        <taxon>Bacillales</taxon>
        <taxon>Paenibacillaceae</taxon>
        <taxon>Chengkuizengella</taxon>
    </lineage>
</organism>
<feature type="transmembrane region" description="Helical" evidence="1">
    <location>
        <begin position="101"/>
        <end position="129"/>
    </location>
</feature>
<evidence type="ECO:0000256" key="1">
    <source>
        <dbReference type="SAM" id="Phobius"/>
    </source>
</evidence>
<feature type="transmembrane region" description="Helical" evidence="1">
    <location>
        <begin position="183"/>
        <end position="203"/>
    </location>
</feature>
<evidence type="ECO:0000313" key="2">
    <source>
        <dbReference type="EMBL" id="MDP5275625.1"/>
    </source>
</evidence>
<keyword evidence="1" id="KW-0812">Transmembrane</keyword>
<comment type="caution">
    <text evidence="2">The sequence shown here is derived from an EMBL/GenBank/DDBJ whole genome shotgun (WGS) entry which is preliminary data.</text>
</comment>
<feature type="transmembrane region" description="Helical" evidence="1">
    <location>
        <begin position="141"/>
        <end position="162"/>
    </location>
</feature>
<dbReference type="EMBL" id="JAVAMP010000009">
    <property type="protein sequence ID" value="MDP5275625.1"/>
    <property type="molecule type" value="Genomic_DNA"/>
</dbReference>
<accession>A0ABT9J3Q8</accession>